<dbReference type="InterPro" id="IPR011009">
    <property type="entry name" value="Kinase-like_dom_sf"/>
</dbReference>
<evidence type="ECO:0000256" key="4">
    <source>
        <dbReference type="ARBA" id="ARBA00022777"/>
    </source>
</evidence>
<dbReference type="RefSeq" id="XP_033456255.1">
    <property type="nucleotide sequence ID" value="XM_033605785.1"/>
</dbReference>
<dbReference type="Proteomes" id="UP000504637">
    <property type="component" value="Unplaced"/>
</dbReference>
<dbReference type="Pfam" id="PF00069">
    <property type="entry name" value="Pkinase"/>
    <property type="match status" value="1"/>
</dbReference>
<dbReference type="GO" id="GO:0005634">
    <property type="term" value="C:nucleus"/>
    <property type="evidence" value="ECO:0007669"/>
    <property type="project" value="TreeGrafter"/>
</dbReference>
<dbReference type="PANTHER" id="PTHR45646:SF11">
    <property type="entry name" value="SERINE_THREONINE-PROTEIN KINASE DOA"/>
    <property type="match status" value="1"/>
</dbReference>
<name>A0A6J3LVA7_9PEZI</name>
<evidence type="ECO:0000256" key="5">
    <source>
        <dbReference type="ARBA" id="ARBA00022840"/>
    </source>
</evidence>
<dbReference type="Gene3D" id="1.10.510.10">
    <property type="entry name" value="Transferase(Phosphotransferase) domain 1"/>
    <property type="match status" value="1"/>
</dbReference>
<dbReference type="Gene3D" id="3.30.200.20">
    <property type="entry name" value="Phosphorylase Kinase, domain 1"/>
    <property type="match status" value="1"/>
</dbReference>
<dbReference type="InterPro" id="IPR051175">
    <property type="entry name" value="CLK_kinases"/>
</dbReference>
<evidence type="ECO:0000313" key="8">
    <source>
        <dbReference type="RefSeq" id="XP_033456255.1"/>
    </source>
</evidence>
<keyword evidence="5" id="KW-0067">ATP-binding</keyword>
<sequence>MFRNRVSIHVASFTEGRRYPSIARSSVHGLPVFHSIMDTSRSRNSSTVVPIEEESLSSYDPAKYFPVKIGDVLHDQYSVKVKLGFGRSSTTWLCQDKSHAFKVLKVGTSNASLQEGIAMLHLQDKHGTLEHPGSHCVRQAESAFSLFSQTGEHKCFVFPPLGPSLLEFSRRPGVSFHLEQVRWIATYLLHGVAFLHSRGIVHTDIKLDNIQMTLPDPEDETLRSFVRAEKEQPSFVSRKEGSLIYSSREMQQDELGYPILCDLGSAVIASSPSRGLIQALPHRAPEVILGANWDAKVDVWNVGVLIWELLFGERLFGQENEIESIRLMVRYLGSPPKSLVERCAMGTDFFDEQGCLKGERLDYVSLVDRVESEKAMPLLFDFLSCAFKWEPRERCSASQLLEHPWLKDT</sequence>
<organism evidence="8">
    <name type="scientific">Dissoconium aciculare CBS 342.82</name>
    <dbReference type="NCBI Taxonomy" id="1314786"/>
    <lineage>
        <taxon>Eukaryota</taxon>
        <taxon>Fungi</taxon>
        <taxon>Dikarya</taxon>
        <taxon>Ascomycota</taxon>
        <taxon>Pezizomycotina</taxon>
        <taxon>Dothideomycetes</taxon>
        <taxon>Dothideomycetidae</taxon>
        <taxon>Mycosphaerellales</taxon>
        <taxon>Dissoconiaceae</taxon>
        <taxon>Dissoconium</taxon>
    </lineage>
</organism>
<dbReference type="AlphaFoldDB" id="A0A6J3LVA7"/>
<dbReference type="SMART" id="SM00220">
    <property type="entry name" value="S_TKc"/>
    <property type="match status" value="1"/>
</dbReference>
<accession>A0A6J3LVA7</accession>
<keyword evidence="1" id="KW-0723">Serine/threonine-protein kinase</keyword>
<dbReference type="PROSITE" id="PS50011">
    <property type="entry name" value="PROTEIN_KINASE_DOM"/>
    <property type="match status" value="1"/>
</dbReference>
<dbReference type="SUPFAM" id="SSF56112">
    <property type="entry name" value="Protein kinase-like (PK-like)"/>
    <property type="match status" value="1"/>
</dbReference>
<feature type="domain" description="Protein kinase" evidence="6">
    <location>
        <begin position="77"/>
        <end position="406"/>
    </location>
</feature>
<dbReference type="GO" id="GO:0005524">
    <property type="term" value="F:ATP binding"/>
    <property type="evidence" value="ECO:0007669"/>
    <property type="project" value="UniProtKB-KW"/>
</dbReference>
<reference evidence="8" key="3">
    <citation type="submission" date="2025-08" db="UniProtKB">
        <authorList>
            <consortium name="RefSeq"/>
        </authorList>
    </citation>
    <scope>IDENTIFICATION</scope>
    <source>
        <strain evidence="8">CBS 342.82</strain>
    </source>
</reference>
<keyword evidence="4" id="KW-0418">Kinase</keyword>
<dbReference type="GO" id="GO:0004674">
    <property type="term" value="F:protein serine/threonine kinase activity"/>
    <property type="evidence" value="ECO:0007669"/>
    <property type="project" value="UniProtKB-KW"/>
</dbReference>
<keyword evidence="2" id="KW-0808">Transferase</keyword>
<dbReference type="InterPro" id="IPR000719">
    <property type="entry name" value="Prot_kinase_dom"/>
</dbReference>
<protein>
    <submittedName>
        <fullName evidence="8">Kinase-like protein</fullName>
    </submittedName>
</protein>
<keyword evidence="3" id="KW-0547">Nucleotide-binding</keyword>
<dbReference type="PANTHER" id="PTHR45646">
    <property type="entry name" value="SERINE/THREONINE-PROTEIN KINASE DOA-RELATED"/>
    <property type="match status" value="1"/>
</dbReference>
<dbReference type="GeneID" id="54363585"/>
<evidence type="ECO:0000256" key="3">
    <source>
        <dbReference type="ARBA" id="ARBA00022741"/>
    </source>
</evidence>
<keyword evidence="7" id="KW-1185">Reference proteome</keyword>
<evidence type="ECO:0000313" key="7">
    <source>
        <dbReference type="Proteomes" id="UP000504637"/>
    </source>
</evidence>
<reference evidence="8" key="2">
    <citation type="submission" date="2020-04" db="EMBL/GenBank/DDBJ databases">
        <authorList>
            <consortium name="NCBI Genome Project"/>
        </authorList>
    </citation>
    <scope>NUCLEOTIDE SEQUENCE</scope>
    <source>
        <strain evidence="8">CBS 342.82</strain>
    </source>
</reference>
<gene>
    <name evidence="8" type="ORF">K489DRAFT_384131</name>
</gene>
<dbReference type="OrthoDB" id="5979581at2759"/>
<proteinExistence type="predicted"/>
<evidence type="ECO:0000256" key="1">
    <source>
        <dbReference type="ARBA" id="ARBA00022527"/>
    </source>
</evidence>
<reference evidence="8" key="1">
    <citation type="submission" date="2020-01" db="EMBL/GenBank/DDBJ databases">
        <authorList>
            <consortium name="DOE Joint Genome Institute"/>
            <person name="Haridas S."/>
            <person name="Albert R."/>
            <person name="Binder M."/>
            <person name="Bloem J."/>
            <person name="Labutti K."/>
            <person name="Salamov A."/>
            <person name="Andreopoulos B."/>
            <person name="Baker S.E."/>
            <person name="Barry K."/>
            <person name="Bills G."/>
            <person name="Bluhm B.H."/>
            <person name="Cannon C."/>
            <person name="Castanera R."/>
            <person name="Culley D.E."/>
            <person name="Daum C."/>
            <person name="Ezra D."/>
            <person name="Gonzalez J.B."/>
            <person name="Henrissat B."/>
            <person name="Kuo A."/>
            <person name="Liang C."/>
            <person name="Lipzen A."/>
            <person name="Lutzoni F."/>
            <person name="Magnuson J."/>
            <person name="Mondo S."/>
            <person name="Nolan M."/>
            <person name="Ohm R."/>
            <person name="Pangilinan J."/>
            <person name="Park H.-J."/>
            <person name="Ramirez L."/>
            <person name="Alfaro M."/>
            <person name="Sun H."/>
            <person name="Tritt A."/>
            <person name="Yoshinaga Y."/>
            <person name="Zwiers L.-H."/>
            <person name="Turgeon B.G."/>
            <person name="Goodwin S.B."/>
            <person name="Spatafora J.W."/>
            <person name="Crous P.W."/>
            <person name="Grigoriev I.V."/>
        </authorList>
    </citation>
    <scope>NUCLEOTIDE SEQUENCE</scope>
    <source>
        <strain evidence="8">CBS 342.82</strain>
    </source>
</reference>
<evidence type="ECO:0000259" key="6">
    <source>
        <dbReference type="PROSITE" id="PS50011"/>
    </source>
</evidence>
<evidence type="ECO:0000256" key="2">
    <source>
        <dbReference type="ARBA" id="ARBA00022679"/>
    </source>
</evidence>